<evidence type="ECO:0000313" key="3">
    <source>
        <dbReference type="Proteomes" id="UP000053593"/>
    </source>
</evidence>
<name>A0A0D0CD06_9AGAR</name>
<dbReference type="AlphaFoldDB" id="A0A0D0CD06"/>
<evidence type="ECO:0000313" key="2">
    <source>
        <dbReference type="EMBL" id="KIK60389.1"/>
    </source>
</evidence>
<protein>
    <submittedName>
        <fullName evidence="2">Unplaced genomic scaffold GYMLUscaffold_27, whole genome shotgun sequence</fullName>
    </submittedName>
</protein>
<dbReference type="HOGENOM" id="CLU_156698_0_0_1"/>
<dbReference type="EMBL" id="KN834775">
    <property type="protein sequence ID" value="KIK60389.1"/>
    <property type="molecule type" value="Genomic_DNA"/>
</dbReference>
<dbReference type="InterPro" id="IPR013087">
    <property type="entry name" value="Znf_C2H2_type"/>
</dbReference>
<evidence type="ECO:0000259" key="1">
    <source>
        <dbReference type="PROSITE" id="PS00028"/>
    </source>
</evidence>
<dbReference type="PROSITE" id="PS00028">
    <property type="entry name" value="ZINC_FINGER_C2H2_1"/>
    <property type="match status" value="1"/>
</dbReference>
<sequence>MSSLCLLLSRFHRITLVEGYSRYLQRYYLLFPNPLLPPLSMNSWCCIVENYTGPDLEVPPKAESPSSQGVYECFYPSCDKKYQSKQYRDNHFDKVHLGVRYFCNCCNGSFMNKGSIKKHKDLGRCPGIDFGQ</sequence>
<organism evidence="2 3">
    <name type="scientific">Collybiopsis luxurians FD-317 M1</name>
    <dbReference type="NCBI Taxonomy" id="944289"/>
    <lineage>
        <taxon>Eukaryota</taxon>
        <taxon>Fungi</taxon>
        <taxon>Dikarya</taxon>
        <taxon>Basidiomycota</taxon>
        <taxon>Agaricomycotina</taxon>
        <taxon>Agaricomycetes</taxon>
        <taxon>Agaricomycetidae</taxon>
        <taxon>Agaricales</taxon>
        <taxon>Marasmiineae</taxon>
        <taxon>Omphalotaceae</taxon>
        <taxon>Collybiopsis</taxon>
        <taxon>Collybiopsis luxurians</taxon>
    </lineage>
</organism>
<gene>
    <name evidence="2" type="ORF">GYMLUDRAFT_605941</name>
</gene>
<accession>A0A0D0CD06</accession>
<reference evidence="2 3" key="1">
    <citation type="submission" date="2014-04" db="EMBL/GenBank/DDBJ databases">
        <title>Evolutionary Origins and Diversification of the Mycorrhizal Mutualists.</title>
        <authorList>
            <consortium name="DOE Joint Genome Institute"/>
            <consortium name="Mycorrhizal Genomics Consortium"/>
            <person name="Kohler A."/>
            <person name="Kuo A."/>
            <person name="Nagy L.G."/>
            <person name="Floudas D."/>
            <person name="Copeland A."/>
            <person name="Barry K.W."/>
            <person name="Cichocki N."/>
            <person name="Veneault-Fourrey C."/>
            <person name="LaButti K."/>
            <person name="Lindquist E.A."/>
            <person name="Lipzen A."/>
            <person name="Lundell T."/>
            <person name="Morin E."/>
            <person name="Murat C."/>
            <person name="Riley R."/>
            <person name="Ohm R."/>
            <person name="Sun H."/>
            <person name="Tunlid A."/>
            <person name="Henrissat B."/>
            <person name="Grigoriev I.V."/>
            <person name="Hibbett D.S."/>
            <person name="Martin F."/>
        </authorList>
    </citation>
    <scope>NUCLEOTIDE SEQUENCE [LARGE SCALE GENOMIC DNA]</scope>
    <source>
        <strain evidence="2 3">FD-317 M1</strain>
    </source>
</reference>
<dbReference type="OrthoDB" id="8823111at2759"/>
<proteinExistence type="predicted"/>
<dbReference type="Proteomes" id="UP000053593">
    <property type="component" value="Unassembled WGS sequence"/>
</dbReference>
<feature type="domain" description="C2H2-type" evidence="1">
    <location>
        <begin position="73"/>
        <end position="96"/>
    </location>
</feature>
<dbReference type="Gene3D" id="3.30.160.60">
    <property type="entry name" value="Classic Zinc Finger"/>
    <property type="match status" value="1"/>
</dbReference>
<keyword evidence="3" id="KW-1185">Reference proteome</keyword>